<gene>
    <name evidence="1" type="ORF">ES288_A07G173200v1</name>
</gene>
<protein>
    <submittedName>
        <fullName evidence="1">Uncharacterized protein</fullName>
    </submittedName>
</protein>
<organism evidence="1 2">
    <name type="scientific">Gossypium darwinii</name>
    <name type="common">Darwin's cotton</name>
    <name type="synonym">Gossypium barbadense var. darwinii</name>
    <dbReference type="NCBI Taxonomy" id="34276"/>
    <lineage>
        <taxon>Eukaryota</taxon>
        <taxon>Viridiplantae</taxon>
        <taxon>Streptophyta</taxon>
        <taxon>Embryophyta</taxon>
        <taxon>Tracheophyta</taxon>
        <taxon>Spermatophyta</taxon>
        <taxon>Magnoliopsida</taxon>
        <taxon>eudicotyledons</taxon>
        <taxon>Gunneridae</taxon>
        <taxon>Pentapetalae</taxon>
        <taxon>rosids</taxon>
        <taxon>malvids</taxon>
        <taxon>Malvales</taxon>
        <taxon>Malvaceae</taxon>
        <taxon>Malvoideae</taxon>
        <taxon>Gossypium</taxon>
    </lineage>
</organism>
<evidence type="ECO:0000313" key="2">
    <source>
        <dbReference type="Proteomes" id="UP000323506"/>
    </source>
</evidence>
<evidence type="ECO:0000313" key="1">
    <source>
        <dbReference type="EMBL" id="TYH10387.1"/>
    </source>
</evidence>
<reference evidence="1 2" key="1">
    <citation type="submission" date="2019-06" db="EMBL/GenBank/DDBJ databases">
        <title>WGS assembly of Gossypium darwinii.</title>
        <authorList>
            <person name="Chen Z.J."/>
            <person name="Sreedasyam A."/>
            <person name="Ando A."/>
            <person name="Song Q."/>
            <person name="De L."/>
            <person name="Hulse-Kemp A."/>
            <person name="Ding M."/>
            <person name="Ye W."/>
            <person name="Kirkbride R."/>
            <person name="Jenkins J."/>
            <person name="Plott C."/>
            <person name="Lovell J."/>
            <person name="Lin Y.-M."/>
            <person name="Vaughn R."/>
            <person name="Liu B."/>
            <person name="Li W."/>
            <person name="Simpson S."/>
            <person name="Scheffler B."/>
            <person name="Saski C."/>
            <person name="Grover C."/>
            <person name="Hu G."/>
            <person name="Conover J."/>
            <person name="Carlson J."/>
            <person name="Shu S."/>
            <person name="Boston L."/>
            <person name="Williams M."/>
            <person name="Peterson D."/>
            <person name="Mcgee K."/>
            <person name="Jones D."/>
            <person name="Wendel J."/>
            <person name="Stelly D."/>
            <person name="Grimwood J."/>
            <person name="Schmutz J."/>
        </authorList>
    </citation>
    <scope>NUCLEOTIDE SEQUENCE [LARGE SCALE GENOMIC DNA]</scope>
    <source>
        <strain evidence="1">1808015.09</strain>
    </source>
</reference>
<sequence>MLLFGSRFLHSVESLKAFLFPQMRNTYSMVMALNSHFNHHRIEIKKILHKISFTLSLQMRSKLLLSSQQCIFRIAGKVECIENHGTVGVTKGEHVFLMMGDYYLADNKGCL</sequence>
<dbReference type="AlphaFoldDB" id="A0A5D2FWE6"/>
<name>A0A5D2FWE6_GOSDA</name>
<dbReference type="Proteomes" id="UP000323506">
    <property type="component" value="Chromosome A07"/>
</dbReference>
<proteinExistence type="predicted"/>
<dbReference type="EMBL" id="CM017694">
    <property type="protein sequence ID" value="TYH10387.1"/>
    <property type="molecule type" value="Genomic_DNA"/>
</dbReference>
<accession>A0A5D2FWE6</accession>
<keyword evidence="2" id="KW-1185">Reference proteome</keyword>